<evidence type="ECO:0000256" key="5">
    <source>
        <dbReference type="ARBA" id="ARBA00023136"/>
    </source>
</evidence>
<comment type="pathway">
    <text evidence="6">Cofactor biosynthesis; phylloquinone biosynthesis.</text>
</comment>
<feature type="transmembrane region" description="Helical" evidence="6">
    <location>
        <begin position="229"/>
        <end position="248"/>
    </location>
</feature>
<keyword evidence="8" id="KW-1185">Reference proteome</keyword>
<dbReference type="GO" id="GO:0005886">
    <property type="term" value="C:plasma membrane"/>
    <property type="evidence" value="ECO:0007669"/>
    <property type="project" value="UniProtKB-SubCell"/>
</dbReference>
<dbReference type="GO" id="GO:0009234">
    <property type="term" value="P:menaquinone biosynthetic process"/>
    <property type="evidence" value="ECO:0007669"/>
    <property type="project" value="TreeGrafter"/>
</dbReference>
<comment type="caution">
    <text evidence="7">The sequence shown here is derived from an EMBL/GenBank/DDBJ whole genome shotgun (WGS) entry which is preliminary data.</text>
</comment>
<accession>A0A0M2Q3L9</accession>
<feature type="transmembrane region" description="Helical" evidence="6">
    <location>
        <begin position="286"/>
        <end position="307"/>
    </location>
</feature>
<feature type="transmembrane region" description="Helical" evidence="6">
    <location>
        <begin position="129"/>
        <end position="144"/>
    </location>
</feature>
<evidence type="ECO:0000256" key="4">
    <source>
        <dbReference type="ARBA" id="ARBA00022989"/>
    </source>
</evidence>
<evidence type="ECO:0000256" key="3">
    <source>
        <dbReference type="ARBA" id="ARBA00022692"/>
    </source>
</evidence>
<dbReference type="InterPro" id="IPR026046">
    <property type="entry name" value="UBIAD1"/>
</dbReference>
<dbReference type="InterPro" id="IPR011937">
    <property type="entry name" value="DHNA_phytyltransferase_MenA"/>
</dbReference>
<comment type="catalytic activity">
    <reaction evidence="6">
        <text>2-carboxy-1,4-naphthoquinone + phytyl diphosphate + H(+) = demethylphylloquinone + CO2 + diphosphate</text>
        <dbReference type="Rhea" id="RHEA:47740"/>
        <dbReference type="ChEBI" id="CHEBI:15378"/>
        <dbReference type="ChEBI" id="CHEBI:16526"/>
        <dbReference type="ChEBI" id="CHEBI:31087"/>
        <dbReference type="ChEBI" id="CHEBI:33019"/>
        <dbReference type="ChEBI" id="CHEBI:75434"/>
        <dbReference type="ChEBI" id="CHEBI:87842"/>
        <dbReference type="EC" id="2.5.1.130"/>
    </reaction>
</comment>
<feature type="transmembrane region" description="Helical" evidence="6">
    <location>
        <begin position="102"/>
        <end position="123"/>
    </location>
</feature>
<name>A0A0M2Q3L9_PROHO</name>
<gene>
    <name evidence="6" type="primary">menA</name>
    <name evidence="7" type="ORF">PROH_04370</name>
</gene>
<comment type="function">
    <text evidence="6">Involved in the synthesis of phylloquinone (vitamin K1). Catalyzes the transfer of a prenyl chain to 2-carboxy-1,4-naphthoquinone.</text>
</comment>
<dbReference type="NCBIfam" id="TIGR02235">
    <property type="entry name" value="menA_cyano-plnt"/>
    <property type="match status" value="1"/>
</dbReference>
<keyword evidence="5 6" id="KW-0472">Membrane</keyword>
<protein>
    <recommendedName>
        <fullName evidence="6">2-carboxy-1,4-naphthoquinone phytyltransferase</fullName>
        <ecNumber evidence="6">2.5.1.130</ecNumber>
    </recommendedName>
    <alternativeName>
        <fullName evidence="6">1,4-dihydroxy-2-naphthoate phytyltransferase</fullName>
        <shortName evidence="6">DHNA phytyltransferase</shortName>
    </alternativeName>
</protein>
<dbReference type="EMBL" id="AJTX02000002">
    <property type="protein sequence ID" value="KKJ01539.1"/>
    <property type="molecule type" value="Genomic_DNA"/>
</dbReference>
<dbReference type="InterPro" id="IPR000537">
    <property type="entry name" value="UbiA_prenyltransferase"/>
</dbReference>
<dbReference type="GO" id="GO:0042372">
    <property type="term" value="P:phylloquinone biosynthetic process"/>
    <property type="evidence" value="ECO:0007669"/>
    <property type="project" value="UniProtKB-UniRule"/>
</dbReference>
<feature type="transmembrane region" description="Helical" evidence="6">
    <location>
        <begin position="29"/>
        <end position="47"/>
    </location>
</feature>
<dbReference type="EC" id="2.5.1.130" evidence="6"/>
<feature type="transmembrane region" description="Helical" evidence="6">
    <location>
        <begin position="53"/>
        <end position="71"/>
    </location>
</feature>
<keyword evidence="6" id="KW-1003">Cell membrane</keyword>
<dbReference type="Pfam" id="PF01040">
    <property type="entry name" value="UbiA"/>
    <property type="match status" value="1"/>
</dbReference>
<proteinExistence type="inferred from homology"/>
<feature type="transmembrane region" description="Helical" evidence="6">
    <location>
        <begin position="156"/>
        <end position="175"/>
    </location>
</feature>
<dbReference type="STRING" id="317619.GCA_000332315_00081"/>
<dbReference type="HAMAP" id="MF_01938">
    <property type="entry name" value="MenA_2"/>
    <property type="match status" value="1"/>
</dbReference>
<dbReference type="eggNOG" id="COG1575">
    <property type="taxonomic scope" value="Bacteria"/>
</dbReference>
<evidence type="ECO:0000256" key="2">
    <source>
        <dbReference type="ARBA" id="ARBA00022679"/>
    </source>
</evidence>
<evidence type="ECO:0000313" key="8">
    <source>
        <dbReference type="Proteomes" id="UP000034681"/>
    </source>
</evidence>
<comment type="subcellular location">
    <subcellularLocation>
        <location evidence="6">Cell inner membrane</location>
        <topology evidence="6">Multi-pass membrane protein</topology>
    </subcellularLocation>
    <subcellularLocation>
        <location evidence="1">Membrane</location>
        <topology evidence="1">Multi-pass membrane protein</topology>
    </subcellularLocation>
</comment>
<keyword evidence="3 6" id="KW-0812">Transmembrane</keyword>
<dbReference type="PIRSF" id="PIRSF005355">
    <property type="entry name" value="UBIAD1"/>
    <property type="match status" value="1"/>
</dbReference>
<dbReference type="PANTHER" id="PTHR13929:SF0">
    <property type="entry name" value="UBIA PRENYLTRANSFERASE DOMAIN-CONTAINING PROTEIN 1"/>
    <property type="match status" value="1"/>
</dbReference>
<dbReference type="GO" id="GO:0004659">
    <property type="term" value="F:prenyltransferase activity"/>
    <property type="evidence" value="ECO:0007669"/>
    <property type="project" value="UniProtKB-UniRule"/>
</dbReference>
<dbReference type="Proteomes" id="UP000034681">
    <property type="component" value="Unassembled WGS sequence"/>
</dbReference>
<dbReference type="PANTHER" id="PTHR13929">
    <property type="entry name" value="1,4-DIHYDROXY-2-NAPHTHOATE OCTAPRENYLTRANSFERASE"/>
    <property type="match status" value="1"/>
</dbReference>
<evidence type="ECO:0000256" key="1">
    <source>
        <dbReference type="ARBA" id="ARBA00004141"/>
    </source>
</evidence>
<dbReference type="AlphaFoldDB" id="A0A0M2Q3L9"/>
<keyword evidence="2 6" id="KW-0808">Transferase</keyword>
<comment type="similarity">
    <text evidence="6">Belongs to the MenA family. Type 2 subfamily.</text>
</comment>
<sequence>MTSPVAVSVVGPDDRTPDRKKLWMAALKPPMYSVAIMPIWWGTALAYGQQHALNWGVFLVFMGSAILILAWENITNDVFDSETGIDINKAHSLVNLTQRKQLVFWLGNGCLALGILGIGAIAYGQQDPTVLGLVLGCCVLGYVYQGPPFRWGYQGLGEILCFFAFGPLAVGAAYHSQTHGWSWESQTASIVLGLTTSLILLCSHFHQVEDDVAAGKRSPIVRLGTQRGAQVVVASCLVIYGLILALALGGYTPLATLLSLAGVPAAWKLCRQLLRHHGEPAVIKDCKFIAVGLHFWSGLGFGLGFFLTY</sequence>
<reference evidence="7" key="1">
    <citation type="submission" date="2012-04" db="EMBL/GenBank/DDBJ databases">
        <authorList>
            <person name="Borisov I.G."/>
            <person name="Ivanikova N.V."/>
            <person name="Pinevich A.V."/>
        </authorList>
    </citation>
    <scope>NUCLEOTIDE SEQUENCE</scope>
    <source>
        <strain evidence="7">CALU 1027</strain>
    </source>
</reference>
<keyword evidence="4 6" id="KW-1133">Transmembrane helix</keyword>
<dbReference type="UniPathway" id="UPA00995"/>
<dbReference type="OrthoDB" id="506376at2"/>
<dbReference type="RefSeq" id="WP_017710802.1">
    <property type="nucleotide sequence ID" value="NZ_KB235933.1"/>
</dbReference>
<evidence type="ECO:0000313" key="7">
    <source>
        <dbReference type="EMBL" id="KKJ01539.1"/>
    </source>
</evidence>
<keyword evidence="6" id="KW-0997">Cell inner membrane</keyword>
<evidence type="ECO:0000256" key="6">
    <source>
        <dbReference type="HAMAP-Rule" id="MF_01938"/>
    </source>
</evidence>
<dbReference type="CDD" id="cd13962">
    <property type="entry name" value="PT_UbiA_UBIAD1"/>
    <property type="match status" value="1"/>
</dbReference>
<organism evidence="7 8">
    <name type="scientific">Prochlorothrix hollandica PCC 9006 = CALU 1027</name>
    <dbReference type="NCBI Taxonomy" id="317619"/>
    <lineage>
        <taxon>Bacteria</taxon>
        <taxon>Bacillati</taxon>
        <taxon>Cyanobacteriota</taxon>
        <taxon>Cyanophyceae</taxon>
        <taxon>Prochlorotrichales</taxon>
        <taxon>Prochlorotrichaceae</taxon>
        <taxon>Prochlorothrix</taxon>
    </lineage>
</organism>